<dbReference type="RefSeq" id="WP_143685356.1">
    <property type="nucleotide sequence ID" value="NZ_JADBGF010000001.1"/>
</dbReference>
<feature type="region of interest" description="Disordered" evidence="1">
    <location>
        <begin position="25"/>
        <end position="93"/>
    </location>
</feature>
<dbReference type="Proteomes" id="UP000629287">
    <property type="component" value="Unassembled WGS sequence"/>
</dbReference>
<comment type="caution">
    <text evidence="2">The sequence shown here is derived from an EMBL/GenBank/DDBJ whole genome shotgun (WGS) entry which is preliminary data.</text>
</comment>
<dbReference type="AlphaFoldDB" id="A0A8I0PHH5"/>
<gene>
    <name evidence="2" type="ORF">H4687_008499</name>
</gene>
<evidence type="ECO:0000256" key="1">
    <source>
        <dbReference type="SAM" id="MobiDB-lite"/>
    </source>
</evidence>
<organism evidence="2 3">
    <name type="scientific">Streptomyces stelliscabiei</name>
    <dbReference type="NCBI Taxonomy" id="146820"/>
    <lineage>
        <taxon>Bacteria</taxon>
        <taxon>Bacillati</taxon>
        <taxon>Actinomycetota</taxon>
        <taxon>Actinomycetes</taxon>
        <taxon>Kitasatosporales</taxon>
        <taxon>Streptomycetaceae</taxon>
        <taxon>Streptomyces</taxon>
    </lineage>
</organism>
<reference evidence="2 3" key="1">
    <citation type="submission" date="2020-10" db="EMBL/GenBank/DDBJ databases">
        <title>Sequencing the genomes of 1000 actinobacteria strains.</title>
        <authorList>
            <person name="Klenk H.-P."/>
        </authorList>
    </citation>
    <scope>NUCLEOTIDE SEQUENCE [LARGE SCALE GENOMIC DNA]</scope>
    <source>
        <strain evidence="2 3">DSM 41803</strain>
    </source>
</reference>
<evidence type="ECO:0000313" key="2">
    <source>
        <dbReference type="EMBL" id="MBE1602370.1"/>
    </source>
</evidence>
<keyword evidence="3" id="KW-1185">Reference proteome</keyword>
<feature type="compositionally biased region" description="Low complexity" evidence="1">
    <location>
        <begin position="49"/>
        <end position="65"/>
    </location>
</feature>
<dbReference type="EMBL" id="JADBGF010000001">
    <property type="protein sequence ID" value="MBE1602370.1"/>
    <property type="molecule type" value="Genomic_DNA"/>
</dbReference>
<evidence type="ECO:0000313" key="3">
    <source>
        <dbReference type="Proteomes" id="UP000629287"/>
    </source>
</evidence>
<name>A0A8I0PHH5_9ACTN</name>
<dbReference type="GeneID" id="86832953"/>
<sequence length="93" mass="9653">MGALASLAGADALQLAYGALMGRATGDDDWRTRWATGGRRPADPRPDDAPAWDPCAASARTAAESAPHHGVSRDPPGSLGRRRGGPRPERAPV</sequence>
<protein>
    <submittedName>
        <fullName evidence="2">Uncharacterized protein</fullName>
    </submittedName>
</protein>
<accession>A0A8I0PHH5</accession>
<proteinExistence type="predicted"/>